<dbReference type="AlphaFoldDB" id="A0A243QYN5"/>
<feature type="region of interest" description="Disordered" evidence="1">
    <location>
        <begin position="1"/>
        <end position="59"/>
    </location>
</feature>
<reference evidence="2 3" key="1">
    <citation type="submission" date="2017-05" db="EMBL/GenBank/DDBJ databases">
        <title>Biotechnological potential of actinobacteria isolated from South African environments.</title>
        <authorList>
            <person name="Le Roes-Hill M."/>
            <person name="Prins A."/>
            <person name="Durrell K.A."/>
        </authorList>
    </citation>
    <scope>NUCLEOTIDE SEQUENCE [LARGE SCALE GENOMIC DNA]</scope>
    <source>
        <strain evidence="2">M26</strain>
    </source>
</reference>
<dbReference type="EMBL" id="NGFP01000291">
    <property type="protein sequence ID" value="OUC87312.1"/>
    <property type="molecule type" value="Genomic_DNA"/>
</dbReference>
<dbReference type="Proteomes" id="UP000194761">
    <property type="component" value="Unassembled WGS sequence"/>
</dbReference>
<name>A0A243QYN5_9ACTN</name>
<gene>
    <name evidence="2" type="ORF">CA984_38290</name>
</gene>
<comment type="caution">
    <text evidence="2">The sequence shown here is derived from an EMBL/GenBank/DDBJ whole genome shotgun (WGS) entry which is preliminary data.</text>
</comment>
<evidence type="ECO:0000313" key="2">
    <source>
        <dbReference type="EMBL" id="OUC87312.1"/>
    </source>
</evidence>
<keyword evidence="3" id="KW-1185">Reference proteome</keyword>
<organism evidence="2 3">
    <name type="scientific">Streptosporangium minutum</name>
    <dbReference type="NCBI Taxonomy" id="569862"/>
    <lineage>
        <taxon>Bacteria</taxon>
        <taxon>Bacillati</taxon>
        <taxon>Actinomycetota</taxon>
        <taxon>Actinomycetes</taxon>
        <taxon>Streptosporangiales</taxon>
        <taxon>Streptosporangiaceae</taxon>
        <taxon>Streptosporangium</taxon>
    </lineage>
</organism>
<accession>A0A243QYN5</accession>
<sequence>MTRHRTAHAGTGPTRSQRRGRMTRHRTAHAGTGPVRPQRRGRMSCHRTTEPTGLRGGTV</sequence>
<evidence type="ECO:0000313" key="3">
    <source>
        <dbReference type="Proteomes" id="UP000194761"/>
    </source>
</evidence>
<proteinExistence type="predicted"/>
<evidence type="ECO:0000256" key="1">
    <source>
        <dbReference type="SAM" id="MobiDB-lite"/>
    </source>
</evidence>
<protein>
    <submittedName>
        <fullName evidence="2">Uncharacterized protein</fullName>
    </submittedName>
</protein>
<feature type="compositionally biased region" description="Basic residues" evidence="1">
    <location>
        <begin position="16"/>
        <end position="28"/>
    </location>
</feature>